<dbReference type="Gene3D" id="3.30.420.150">
    <property type="entry name" value="Exopolyphosphatase. Domain 2"/>
    <property type="match status" value="1"/>
</dbReference>
<dbReference type="GO" id="GO:0006256">
    <property type="term" value="P:UDP catabolic process"/>
    <property type="evidence" value="ECO:0007669"/>
    <property type="project" value="TreeGrafter"/>
</dbReference>
<dbReference type="WBParaSite" id="ECPE_0000550601-mRNA-1">
    <property type="protein sequence ID" value="ECPE_0000550601-mRNA-1"/>
    <property type="gene ID" value="ECPE_0000550601"/>
</dbReference>
<feature type="transmembrane region" description="Helical" evidence="5">
    <location>
        <begin position="224"/>
        <end position="245"/>
    </location>
</feature>
<dbReference type="Pfam" id="PF01150">
    <property type="entry name" value="GDA1_CD39"/>
    <property type="match status" value="1"/>
</dbReference>
<keyword evidence="7" id="KW-1185">Reference proteome</keyword>
<evidence type="ECO:0000313" key="7">
    <source>
        <dbReference type="Proteomes" id="UP000272942"/>
    </source>
</evidence>
<dbReference type="GO" id="GO:0004382">
    <property type="term" value="F:GDP phosphatase activity"/>
    <property type="evidence" value="ECO:0007669"/>
    <property type="project" value="TreeGrafter"/>
</dbReference>
<dbReference type="GO" id="GO:0016020">
    <property type="term" value="C:membrane"/>
    <property type="evidence" value="ECO:0007669"/>
    <property type="project" value="TreeGrafter"/>
</dbReference>
<dbReference type="GO" id="GO:0005524">
    <property type="term" value="F:ATP binding"/>
    <property type="evidence" value="ECO:0007669"/>
    <property type="project" value="UniProtKB-KW"/>
</dbReference>
<reference evidence="8" key="1">
    <citation type="submission" date="2016-06" db="UniProtKB">
        <authorList>
            <consortium name="WormBaseParasite"/>
        </authorList>
    </citation>
    <scope>IDENTIFICATION</scope>
</reference>
<dbReference type="GO" id="GO:0005794">
    <property type="term" value="C:Golgi apparatus"/>
    <property type="evidence" value="ECO:0007669"/>
    <property type="project" value="TreeGrafter"/>
</dbReference>
<evidence type="ECO:0000313" key="6">
    <source>
        <dbReference type="EMBL" id="VDP75676.1"/>
    </source>
</evidence>
<protein>
    <submittedName>
        <fullName evidence="8">Ectonucleoside triphosphate diphosphohydrolase 5</fullName>
    </submittedName>
</protein>
<evidence type="ECO:0000256" key="5">
    <source>
        <dbReference type="SAM" id="Phobius"/>
    </source>
</evidence>
<keyword evidence="4" id="KW-0547">Nucleotide-binding</keyword>
<keyword evidence="5" id="KW-0472">Membrane</keyword>
<dbReference type="InterPro" id="IPR000407">
    <property type="entry name" value="GDA1_CD39_NTPase"/>
</dbReference>
<keyword evidence="4" id="KW-0067">ATP-binding</keyword>
<gene>
    <name evidence="6" type="ORF">ECPE_LOCUS5493</name>
</gene>
<dbReference type="Gene3D" id="3.30.420.40">
    <property type="match status" value="1"/>
</dbReference>
<feature type="binding site" evidence="4">
    <location>
        <begin position="152"/>
        <end position="156"/>
    </location>
    <ligand>
        <name>ATP</name>
        <dbReference type="ChEBI" id="CHEBI:30616"/>
    </ligand>
</feature>
<evidence type="ECO:0000256" key="4">
    <source>
        <dbReference type="PIRSR" id="PIRSR600407-2"/>
    </source>
</evidence>
<accession>A0A183AEV8</accession>
<dbReference type="EMBL" id="UZAN01042355">
    <property type="protein sequence ID" value="VDP75676.1"/>
    <property type="molecule type" value="Genomic_DNA"/>
</dbReference>
<sequence>MFVYTWDVTRDGYANYSSLRLFLDRQGKPLVRKIIPGVSSFHERPSEVRDYFFHLLDIATAEIAREYHTETPLYILATAGMRLLPEQDIILNEVRAAVRSKYQFRFKDAYVETITGDEEALFGWIAINFILGSFSSSSKSNSPTHGMLDLGGASVQISFEVSPDQPVPKESSMKFEFFLSDSQETLKYRVYAASYLNYGMQEFRNLNQGESNKTANIRNVNVNLLYVFLFSSYSVCITAITSLLIEVKSHA</sequence>
<evidence type="ECO:0000256" key="2">
    <source>
        <dbReference type="ARBA" id="ARBA00022801"/>
    </source>
</evidence>
<evidence type="ECO:0000313" key="8">
    <source>
        <dbReference type="WBParaSite" id="ECPE_0000550601-mRNA-1"/>
    </source>
</evidence>
<feature type="active site" description="Proton acceptor" evidence="3">
    <location>
        <position position="119"/>
    </location>
</feature>
<dbReference type="GO" id="GO:0017111">
    <property type="term" value="F:ribonucleoside triphosphate phosphatase activity"/>
    <property type="evidence" value="ECO:0007669"/>
    <property type="project" value="TreeGrafter"/>
</dbReference>
<name>A0A183AEV8_9TREM</name>
<keyword evidence="5" id="KW-0812">Transmembrane</keyword>
<comment type="similarity">
    <text evidence="1">Belongs to the GDA1/CD39 NTPase family.</text>
</comment>
<dbReference type="PANTHER" id="PTHR11782">
    <property type="entry name" value="ADENOSINE/GUANOSINE DIPHOSPHATASE"/>
    <property type="match status" value="1"/>
</dbReference>
<dbReference type="GO" id="GO:0045134">
    <property type="term" value="F:UDP phosphatase activity"/>
    <property type="evidence" value="ECO:0007669"/>
    <property type="project" value="TreeGrafter"/>
</dbReference>
<reference evidence="6 7" key="2">
    <citation type="submission" date="2018-11" db="EMBL/GenBank/DDBJ databases">
        <authorList>
            <consortium name="Pathogen Informatics"/>
        </authorList>
    </citation>
    <scope>NUCLEOTIDE SEQUENCE [LARGE SCALE GENOMIC DNA]</scope>
    <source>
        <strain evidence="6 7">Egypt</strain>
    </source>
</reference>
<organism evidence="8">
    <name type="scientific">Echinostoma caproni</name>
    <dbReference type="NCBI Taxonomy" id="27848"/>
    <lineage>
        <taxon>Eukaryota</taxon>
        <taxon>Metazoa</taxon>
        <taxon>Spiralia</taxon>
        <taxon>Lophotrochozoa</taxon>
        <taxon>Platyhelminthes</taxon>
        <taxon>Trematoda</taxon>
        <taxon>Digenea</taxon>
        <taxon>Plagiorchiida</taxon>
        <taxon>Echinostomata</taxon>
        <taxon>Echinostomatoidea</taxon>
        <taxon>Echinostomatidae</taxon>
        <taxon>Echinostoma</taxon>
    </lineage>
</organism>
<dbReference type="Proteomes" id="UP000272942">
    <property type="component" value="Unassembled WGS sequence"/>
</dbReference>
<keyword evidence="5" id="KW-1133">Transmembrane helix</keyword>
<proteinExistence type="inferred from homology"/>
<dbReference type="AlphaFoldDB" id="A0A183AEV8"/>
<dbReference type="OrthoDB" id="6372431at2759"/>
<keyword evidence="2" id="KW-0378">Hydrolase</keyword>
<dbReference type="GO" id="GO:0046036">
    <property type="term" value="P:CTP metabolic process"/>
    <property type="evidence" value="ECO:0007669"/>
    <property type="project" value="TreeGrafter"/>
</dbReference>
<dbReference type="PANTHER" id="PTHR11782:SF121">
    <property type="entry name" value="NUCLEOSIDE-DIPHOSPHATASE MIG-23"/>
    <property type="match status" value="1"/>
</dbReference>
<evidence type="ECO:0000256" key="1">
    <source>
        <dbReference type="ARBA" id="ARBA00009283"/>
    </source>
</evidence>
<evidence type="ECO:0000256" key="3">
    <source>
        <dbReference type="PIRSR" id="PIRSR600407-1"/>
    </source>
</evidence>